<dbReference type="Gene3D" id="3.50.40.10">
    <property type="entry name" value="Phenylalanyl-trna Synthetase, Chain B, domain 3"/>
    <property type="match status" value="1"/>
</dbReference>
<reference evidence="2 3" key="1">
    <citation type="submission" date="2022-03" db="EMBL/GenBank/DDBJ databases">
        <title>Novel taxa within the pig intestine.</title>
        <authorList>
            <person name="Wylensek D."/>
            <person name="Bishof K."/>
            <person name="Afrizal A."/>
            <person name="Clavel T."/>
        </authorList>
    </citation>
    <scope>NUCLEOTIDE SEQUENCE [LARGE SCALE GENOMIC DNA]</scope>
    <source>
        <strain evidence="2 3">Cla-KB-P134</strain>
    </source>
</reference>
<proteinExistence type="predicted"/>
<evidence type="ECO:0000313" key="3">
    <source>
        <dbReference type="Proteomes" id="UP001285244"/>
    </source>
</evidence>
<dbReference type="SUPFAM" id="SSF56037">
    <property type="entry name" value="PheT/TilS domain"/>
    <property type="match status" value="1"/>
</dbReference>
<dbReference type="InterPro" id="IPR005146">
    <property type="entry name" value="B3/B4_tRNA-bd"/>
</dbReference>
<sequence length="217" mass="23658">MKITNALTIPNHLGILVYDVDVKESSKRLQEAMHAVMTKYANMQTSDVTKMPVIAATRKAYSTLGKSPSRYRNAAEAMIRRIVKKQGLYQINNVVDLNNLMSIDSGISIGSYILDSIEGDIIYKQADADAYYAGIGKDQIHIGSLPCLHDAMGPFGNPTSDSQKAMVTEGHHRILTVLYGFGDTILPPDSYVDALHTYCGATGIETKELVACADVTI</sequence>
<dbReference type="EMBL" id="JALBUS010000004">
    <property type="protein sequence ID" value="MDX8417008.1"/>
    <property type="molecule type" value="Genomic_DNA"/>
</dbReference>
<dbReference type="RefSeq" id="WP_320325319.1">
    <property type="nucleotide sequence ID" value="NZ_JALBUS010000004.1"/>
</dbReference>
<accession>A0ABU4WL75</accession>
<gene>
    <name evidence="2" type="ORF">MOZ64_04010</name>
</gene>
<comment type="caution">
    <text evidence="2">The sequence shown here is derived from an EMBL/GenBank/DDBJ whole genome shotgun (WGS) entry which is preliminary data.</text>
</comment>
<dbReference type="PANTHER" id="PTHR39209:SF2">
    <property type="entry name" value="CYTOPLASMIC PROTEIN"/>
    <property type="match status" value="1"/>
</dbReference>
<evidence type="ECO:0000259" key="1">
    <source>
        <dbReference type="SMART" id="SM00873"/>
    </source>
</evidence>
<protein>
    <recommendedName>
        <fullName evidence="1">B3/B4 tRNA-binding domain-containing protein</fullName>
    </recommendedName>
</protein>
<organism evidence="2 3">
    <name type="scientific">Absicoccus intestinalis</name>
    <dbReference type="NCBI Taxonomy" id="2926319"/>
    <lineage>
        <taxon>Bacteria</taxon>
        <taxon>Bacillati</taxon>
        <taxon>Bacillota</taxon>
        <taxon>Erysipelotrichia</taxon>
        <taxon>Erysipelotrichales</taxon>
        <taxon>Erysipelotrichaceae</taxon>
        <taxon>Absicoccus</taxon>
    </lineage>
</organism>
<dbReference type="Proteomes" id="UP001285244">
    <property type="component" value="Unassembled WGS sequence"/>
</dbReference>
<evidence type="ECO:0000313" key="2">
    <source>
        <dbReference type="EMBL" id="MDX8417008.1"/>
    </source>
</evidence>
<dbReference type="PANTHER" id="PTHR39209">
    <property type="match status" value="1"/>
</dbReference>
<name>A0ABU4WL75_9FIRM</name>
<dbReference type="InterPro" id="IPR020825">
    <property type="entry name" value="Phe-tRNA_synthase-like_B3/B4"/>
</dbReference>
<keyword evidence="3" id="KW-1185">Reference proteome</keyword>
<dbReference type="SMART" id="SM00873">
    <property type="entry name" value="B3_4"/>
    <property type="match status" value="1"/>
</dbReference>
<dbReference type="Pfam" id="PF03483">
    <property type="entry name" value="B3_4"/>
    <property type="match status" value="1"/>
</dbReference>
<feature type="domain" description="B3/B4 tRNA-binding" evidence="1">
    <location>
        <begin position="55"/>
        <end position="200"/>
    </location>
</feature>